<dbReference type="AlphaFoldDB" id="A0A9P9FWV8"/>
<protein>
    <submittedName>
        <fullName evidence="2">Uncharacterized protein</fullName>
    </submittedName>
</protein>
<accession>A0A9P9FWV8</accession>
<dbReference type="RefSeq" id="XP_046042367.1">
    <property type="nucleotide sequence ID" value="XM_046194321.1"/>
</dbReference>
<evidence type="ECO:0000313" key="2">
    <source>
        <dbReference type="EMBL" id="KAH7224306.1"/>
    </source>
</evidence>
<dbReference type="Proteomes" id="UP000720189">
    <property type="component" value="Unassembled WGS sequence"/>
</dbReference>
<reference evidence="2" key="1">
    <citation type="journal article" date="2021" name="Nat. Commun.">
        <title>Genetic determinants of endophytism in the Arabidopsis root mycobiome.</title>
        <authorList>
            <person name="Mesny F."/>
            <person name="Miyauchi S."/>
            <person name="Thiergart T."/>
            <person name="Pickel B."/>
            <person name="Atanasova L."/>
            <person name="Karlsson M."/>
            <person name="Huettel B."/>
            <person name="Barry K.W."/>
            <person name="Haridas S."/>
            <person name="Chen C."/>
            <person name="Bauer D."/>
            <person name="Andreopoulos W."/>
            <person name="Pangilinan J."/>
            <person name="LaButti K."/>
            <person name="Riley R."/>
            <person name="Lipzen A."/>
            <person name="Clum A."/>
            <person name="Drula E."/>
            <person name="Henrissat B."/>
            <person name="Kohler A."/>
            <person name="Grigoriev I.V."/>
            <person name="Martin F.M."/>
            <person name="Hacquard S."/>
        </authorList>
    </citation>
    <scope>NUCLEOTIDE SEQUENCE</scope>
    <source>
        <strain evidence="2">MPI-CAGE-AT-0023</strain>
    </source>
</reference>
<gene>
    <name evidence="2" type="ORF">BKA55DRAFT_584421</name>
</gene>
<sequence length="66" mass="7361">MNFVNGVYQFKAQVFSLGPSLTRVCSLLFTHLHLHHQDETPPNISPVSIPPLTTPPIHPKAHPRPT</sequence>
<name>A0A9P9FWV8_FUSRE</name>
<feature type="compositionally biased region" description="Pro residues" evidence="1">
    <location>
        <begin position="48"/>
        <end position="58"/>
    </location>
</feature>
<organism evidence="2 3">
    <name type="scientific">Fusarium redolens</name>
    <dbReference type="NCBI Taxonomy" id="48865"/>
    <lineage>
        <taxon>Eukaryota</taxon>
        <taxon>Fungi</taxon>
        <taxon>Dikarya</taxon>
        <taxon>Ascomycota</taxon>
        <taxon>Pezizomycotina</taxon>
        <taxon>Sordariomycetes</taxon>
        <taxon>Hypocreomycetidae</taxon>
        <taxon>Hypocreales</taxon>
        <taxon>Nectriaceae</taxon>
        <taxon>Fusarium</taxon>
        <taxon>Fusarium redolens species complex</taxon>
    </lineage>
</organism>
<dbReference type="GeneID" id="70224275"/>
<keyword evidence="3" id="KW-1185">Reference proteome</keyword>
<proteinExistence type="predicted"/>
<comment type="caution">
    <text evidence="2">The sequence shown here is derived from an EMBL/GenBank/DDBJ whole genome shotgun (WGS) entry which is preliminary data.</text>
</comment>
<evidence type="ECO:0000313" key="3">
    <source>
        <dbReference type="Proteomes" id="UP000720189"/>
    </source>
</evidence>
<evidence type="ECO:0000256" key="1">
    <source>
        <dbReference type="SAM" id="MobiDB-lite"/>
    </source>
</evidence>
<feature type="region of interest" description="Disordered" evidence="1">
    <location>
        <begin position="37"/>
        <end position="66"/>
    </location>
</feature>
<dbReference type="EMBL" id="JAGMUX010000026">
    <property type="protein sequence ID" value="KAH7224306.1"/>
    <property type="molecule type" value="Genomic_DNA"/>
</dbReference>